<protein>
    <submittedName>
        <fullName evidence="4">Pilus assembly protein TadG-related protein</fullName>
    </submittedName>
</protein>
<dbReference type="InterPro" id="IPR028087">
    <property type="entry name" value="Tad_N"/>
</dbReference>
<keyword evidence="2" id="KW-1133">Transmembrane helix</keyword>
<evidence type="ECO:0000256" key="2">
    <source>
        <dbReference type="SAM" id="Phobius"/>
    </source>
</evidence>
<proteinExistence type="predicted"/>
<feature type="region of interest" description="Disordered" evidence="1">
    <location>
        <begin position="318"/>
        <end position="338"/>
    </location>
</feature>
<organism evidence="4 5">
    <name type="scientific">Sphingomonas oligophenolica</name>
    <dbReference type="NCBI Taxonomy" id="301154"/>
    <lineage>
        <taxon>Bacteria</taxon>
        <taxon>Pseudomonadati</taxon>
        <taxon>Pseudomonadota</taxon>
        <taxon>Alphaproteobacteria</taxon>
        <taxon>Sphingomonadales</taxon>
        <taxon>Sphingomonadaceae</taxon>
        <taxon>Sphingomonas</taxon>
    </lineage>
</organism>
<dbReference type="RefSeq" id="WP_343888964.1">
    <property type="nucleotide sequence ID" value="NZ_BAAAEH010000015.1"/>
</dbReference>
<evidence type="ECO:0000259" key="3">
    <source>
        <dbReference type="Pfam" id="PF13400"/>
    </source>
</evidence>
<sequence length="622" mass="65227">MLKKLLAFGSSSALARLLVRLKADQRGGVLMITGFAIVPLTFAVGFGIDYSRAMSLQTHLNAAADAAALAAVGPSMILQSRDTSQSAATAMFNAQAALLTGYQDLQMTPTITEGTSGSSGALGYLRKATVSYTVKSINVFGGILGAPTLTVSGKSTASAAQPPNVDFYLAMDNSPSMLLPATSDGVSKIIEATKSPWKPNGCAFACHAQMAKQDSIYVRDPQTRHILLSTGYYTSGSSKQNIYYRWDSSANLVYDSSGNLMTSSSTSVSGPTRTTSGSGSTLKYIDTTVTTVSVTTYTVTDSSTGPATVYKKVTSTPTTKTVTTPASGGASTTTTSTGTATTTNTVYDTGYWADGYWLTHNYGQIYGSPSSIVLRKDEVVSAASQLIPFASNQAAQYQITYQAQMFSFDWTRSGGSSPVKTLNSLTNVASYGTGFSAASLFPADDYWWSNSQPTSSTNNDDKSTEITNMLTTMKNIIPTAGTGAPGATPQKILFIVTDGMLDQPNGSGRYFGPMQSGDLTQCTAIKAKGIKIAILYTQYLPESLAGDPWSQTNVAPFLPAPPSPYPAGNAGSSDRVLTALQSCASSGTDGSPLVQTVTANDNITTALQQLFSTALQSARLVQ</sequence>
<accession>A0ABU9YCW4</accession>
<feature type="transmembrane region" description="Helical" evidence="2">
    <location>
        <begin position="30"/>
        <end position="48"/>
    </location>
</feature>
<keyword evidence="5" id="KW-1185">Reference proteome</keyword>
<keyword evidence="2" id="KW-0472">Membrane</keyword>
<evidence type="ECO:0000256" key="1">
    <source>
        <dbReference type="SAM" id="MobiDB-lite"/>
    </source>
</evidence>
<dbReference type="Pfam" id="PF13400">
    <property type="entry name" value="Tad"/>
    <property type="match status" value="1"/>
</dbReference>
<keyword evidence="2" id="KW-0812">Transmembrane</keyword>
<feature type="domain" description="Putative Flp pilus-assembly TadG-like N-terminal" evidence="3">
    <location>
        <begin position="27"/>
        <end position="72"/>
    </location>
</feature>
<comment type="caution">
    <text evidence="4">The sequence shown here is derived from an EMBL/GenBank/DDBJ whole genome shotgun (WGS) entry which is preliminary data.</text>
</comment>
<gene>
    <name evidence="4" type="ORF">ABC974_28815</name>
</gene>
<name>A0ABU9YCW4_9SPHN</name>
<dbReference type="Proteomes" id="UP001419910">
    <property type="component" value="Unassembled WGS sequence"/>
</dbReference>
<evidence type="ECO:0000313" key="4">
    <source>
        <dbReference type="EMBL" id="MEN2793649.1"/>
    </source>
</evidence>
<dbReference type="EMBL" id="JBDIME010000061">
    <property type="protein sequence ID" value="MEN2793649.1"/>
    <property type="molecule type" value="Genomic_DNA"/>
</dbReference>
<reference evidence="4 5" key="1">
    <citation type="submission" date="2024-05" db="EMBL/GenBank/DDBJ databases">
        <authorList>
            <person name="Liu Q."/>
            <person name="Xin Y.-H."/>
        </authorList>
    </citation>
    <scope>NUCLEOTIDE SEQUENCE [LARGE SCALE GENOMIC DNA]</scope>
    <source>
        <strain evidence="4 5">CGMCC 1.10181</strain>
    </source>
</reference>
<evidence type="ECO:0000313" key="5">
    <source>
        <dbReference type="Proteomes" id="UP001419910"/>
    </source>
</evidence>